<dbReference type="Pfam" id="PF12727">
    <property type="entry name" value="PBP_like"/>
    <property type="match status" value="1"/>
</dbReference>
<dbReference type="InterPro" id="IPR010093">
    <property type="entry name" value="SinI_DNA-bd"/>
</dbReference>
<reference evidence="3 4" key="1">
    <citation type="submission" date="2016-01" db="EMBL/GenBank/DDBJ databases">
        <title>Characterization of the Clostridium difficile lineages that are prevalent in Hong Kong and China.</title>
        <authorList>
            <person name="Kwok J.S.-L."/>
            <person name="Lam W.-Y."/>
            <person name="Ip M."/>
            <person name="Chan T.-F."/>
            <person name="Hawkey P.M."/>
            <person name="Tsui S.K.-W."/>
        </authorList>
    </citation>
    <scope>NUCLEOTIDE SEQUENCE [LARGE SCALE GENOMIC DNA]</scope>
    <source>
        <strain evidence="3 4">300064</strain>
    </source>
</reference>
<organism evidence="3 4">
    <name type="scientific">Clostridium butyricum</name>
    <dbReference type="NCBI Taxonomy" id="1492"/>
    <lineage>
        <taxon>Bacteria</taxon>
        <taxon>Bacillati</taxon>
        <taxon>Bacillota</taxon>
        <taxon>Clostridia</taxon>
        <taxon>Eubacteriales</taxon>
        <taxon>Clostridiaceae</taxon>
        <taxon>Clostridium</taxon>
    </lineage>
</organism>
<dbReference type="GO" id="GO:0003677">
    <property type="term" value="F:DNA binding"/>
    <property type="evidence" value="ECO:0007669"/>
    <property type="project" value="InterPro"/>
</dbReference>
<dbReference type="PANTHER" id="PTHR38431">
    <property type="entry name" value="BLL2305 PROTEIN"/>
    <property type="match status" value="1"/>
</dbReference>
<dbReference type="SUPFAM" id="SSF53850">
    <property type="entry name" value="Periplasmic binding protein-like II"/>
    <property type="match status" value="1"/>
</dbReference>
<name>A0A2S7FC02_CLOBU</name>
<sequence>MKTDKKLLSPLEVAEILSISKKTVYEIIKRNELKAFKVGNKFRIDQDEVERYIGKKDDSQIDNDLKEKQSRETVLEEKNILNKIYRNYIDNKIVICGQDVILDILAKYMNRYKDEGKVLRLYDNSFNGLCALYNDDVHVTASHIWNCDLDEYNADFASRVLIGTPITVVTLCHRMQGFYVLKGNPKMITGWASLAKRKARIINRELGSGSRILLDQSIRKYNIDKNMIIGYSDYVNSAGEVVNRIRMGQADVGIGLKCDINCPEKVDFIPLHEERYDLIFKSENLEKPQFKRLLKILSMNEFKDECVSIRNYDYSEMGNIVKKFQK</sequence>
<evidence type="ECO:0000259" key="2">
    <source>
        <dbReference type="Pfam" id="PF12728"/>
    </source>
</evidence>
<dbReference type="PANTHER" id="PTHR38431:SF1">
    <property type="entry name" value="BLL2305 PROTEIN"/>
    <property type="match status" value="1"/>
</dbReference>
<gene>
    <name evidence="3" type="ORF">AWN73_12005</name>
</gene>
<proteinExistence type="predicted"/>
<dbReference type="AlphaFoldDB" id="A0A2S7FC02"/>
<dbReference type="Gene3D" id="3.40.190.10">
    <property type="entry name" value="Periplasmic binding protein-like II"/>
    <property type="match status" value="1"/>
</dbReference>
<dbReference type="RefSeq" id="WP_043666588.1">
    <property type="nucleotide sequence ID" value="NZ_CP191155.1"/>
</dbReference>
<comment type="caution">
    <text evidence="3">The sequence shown here is derived from an EMBL/GenBank/DDBJ whole genome shotgun (WGS) entry which is preliminary data.</text>
</comment>
<dbReference type="NCBIfam" id="TIGR01764">
    <property type="entry name" value="excise"/>
    <property type="match status" value="1"/>
</dbReference>
<dbReference type="Pfam" id="PF12728">
    <property type="entry name" value="HTH_17"/>
    <property type="match status" value="1"/>
</dbReference>
<dbReference type="EMBL" id="LRDH01000100">
    <property type="protein sequence ID" value="PPV15363.1"/>
    <property type="molecule type" value="Genomic_DNA"/>
</dbReference>
<feature type="domain" description="PBP" evidence="1">
    <location>
        <begin position="109"/>
        <end position="297"/>
    </location>
</feature>
<protein>
    <submittedName>
        <fullName evidence="3">Molybdate-binding protein</fullName>
    </submittedName>
</protein>
<feature type="domain" description="Helix-turn-helix" evidence="2">
    <location>
        <begin position="7"/>
        <end position="55"/>
    </location>
</feature>
<dbReference type="Proteomes" id="UP000238081">
    <property type="component" value="Unassembled WGS sequence"/>
</dbReference>
<evidence type="ECO:0000313" key="3">
    <source>
        <dbReference type="EMBL" id="PPV15363.1"/>
    </source>
</evidence>
<accession>A0A2S7FC02</accession>
<dbReference type="InterPro" id="IPR041657">
    <property type="entry name" value="HTH_17"/>
</dbReference>
<evidence type="ECO:0000313" key="4">
    <source>
        <dbReference type="Proteomes" id="UP000238081"/>
    </source>
</evidence>
<dbReference type="InterPro" id="IPR024370">
    <property type="entry name" value="PBP_domain"/>
</dbReference>
<evidence type="ECO:0000259" key="1">
    <source>
        <dbReference type="Pfam" id="PF12727"/>
    </source>
</evidence>